<dbReference type="eggNOG" id="COG5492">
    <property type="taxonomic scope" value="Bacteria"/>
</dbReference>
<dbReference type="RefSeq" id="WP_002704055.1">
    <property type="nucleotide sequence ID" value="NZ_AGRW01000045.1"/>
</dbReference>
<dbReference type="Pfam" id="PF13306">
    <property type="entry name" value="LRR_5"/>
    <property type="match status" value="6"/>
</dbReference>
<dbReference type="eggNOG" id="COG4886">
    <property type="taxonomic scope" value="Bacteria"/>
</dbReference>
<dbReference type="Gene3D" id="3.80.10.10">
    <property type="entry name" value="Ribonuclease Inhibitor"/>
    <property type="match status" value="5"/>
</dbReference>
<organism evidence="1 2">
    <name type="scientific">Treponema saccharophilum DSM 2985</name>
    <dbReference type="NCBI Taxonomy" id="907348"/>
    <lineage>
        <taxon>Bacteria</taxon>
        <taxon>Pseudomonadati</taxon>
        <taxon>Spirochaetota</taxon>
        <taxon>Spirochaetia</taxon>
        <taxon>Spirochaetales</taxon>
        <taxon>Treponemataceae</taxon>
        <taxon>Treponema</taxon>
    </lineage>
</organism>
<gene>
    <name evidence="1" type="ORF">TresaDRAFT_1607</name>
</gene>
<reference evidence="1 2" key="1">
    <citation type="submission" date="2011-09" db="EMBL/GenBank/DDBJ databases">
        <title>The draft genome of Treponema saccharophilum DSM 2985.</title>
        <authorList>
            <consortium name="US DOE Joint Genome Institute (JGI-PGF)"/>
            <person name="Lucas S."/>
            <person name="Copeland A."/>
            <person name="Lapidus A."/>
            <person name="Glavina del Rio T."/>
            <person name="Dalin E."/>
            <person name="Tice H."/>
            <person name="Bruce D."/>
            <person name="Goodwin L."/>
            <person name="Pitluck S."/>
            <person name="Peters L."/>
            <person name="Kyrpides N."/>
            <person name="Mavromatis K."/>
            <person name="Ivanova N."/>
            <person name="Markowitz V."/>
            <person name="Cheng J.-F."/>
            <person name="Hugenholtz P."/>
            <person name="Woyke T."/>
            <person name="Wu D."/>
            <person name="Gronow S."/>
            <person name="Wellnitz S."/>
            <person name="Brambilla E."/>
            <person name="Klenk H.-P."/>
            <person name="Eisen J.A."/>
        </authorList>
    </citation>
    <scope>NUCLEOTIDE SEQUENCE [LARGE SCALE GENOMIC DNA]</scope>
    <source>
        <strain evidence="1 2">DSM 2985</strain>
    </source>
</reference>
<dbReference type="EMBL" id="AGRW01000045">
    <property type="protein sequence ID" value="EIC01855.1"/>
    <property type="molecule type" value="Genomic_DNA"/>
</dbReference>
<accession>H7EKF0</accession>
<evidence type="ECO:0008006" key="3">
    <source>
        <dbReference type="Google" id="ProtNLM"/>
    </source>
</evidence>
<name>H7EKF0_9SPIR</name>
<evidence type="ECO:0000313" key="1">
    <source>
        <dbReference type="EMBL" id="EIC01855.1"/>
    </source>
</evidence>
<dbReference type="InterPro" id="IPR026906">
    <property type="entry name" value="LRR_5"/>
</dbReference>
<dbReference type="PANTHER" id="PTHR45661">
    <property type="entry name" value="SURFACE ANTIGEN"/>
    <property type="match status" value="1"/>
</dbReference>
<protein>
    <recommendedName>
        <fullName evidence="3">Surface antigen BspA</fullName>
    </recommendedName>
</protein>
<dbReference type="PANTHER" id="PTHR45661:SF3">
    <property type="entry name" value="IG-LIKE DOMAIN-CONTAINING PROTEIN"/>
    <property type="match status" value="1"/>
</dbReference>
<comment type="caution">
    <text evidence="1">The sequence shown here is derived from an EMBL/GenBank/DDBJ whole genome shotgun (WGS) entry which is preliminary data.</text>
</comment>
<evidence type="ECO:0000313" key="2">
    <source>
        <dbReference type="Proteomes" id="UP000003571"/>
    </source>
</evidence>
<dbReference type="PATRIC" id="fig|907348.3.peg.1365"/>
<dbReference type="OrthoDB" id="362713at2"/>
<dbReference type="InterPro" id="IPR053139">
    <property type="entry name" value="Surface_bspA-like"/>
</dbReference>
<proteinExistence type="predicted"/>
<dbReference type="AlphaFoldDB" id="H7EKF0"/>
<dbReference type="SUPFAM" id="SSF52058">
    <property type="entry name" value="L domain-like"/>
    <property type="match status" value="1"/>
</dbReference>
<keyword evidence="2" id="KW-1185">Reference proteome</keyword>
<dbReference type="STRING" id="907348.TresaDRAFT_1607"/>
<dbReference type="Proteomes" id="UP000003571">
    <property type="component" value="Unassembled WGS sequence"/>
</dbReference>
<dbReference type="InterPro" id="IPR032675">
    <property type="entry name" value="LRR_dom_sf"/>
</dbReference>
<sequence length="898" mass="98304">MEDVLKINGTELVRCLDKNVESVTIPNYVTKIDIKAFRRCASLKSIVIPPSVTEIDDYAFFNCTSLSSVIIPESVTSIGSYAFCHCNITALSHPCLTIKDGLAIEYDDWVVYCATQSRSITIPDGIRVIFDRAFCDCASIESVKIPESVTTISNKAFKGCNITELSHPLLTIKNGVAIKDNKVLYWTNQSSSITIPDGVKEIEYSAFYDNKTLSSVVIPPSVKEIGKEAFEGCSSLSSVVIPDSVRKIGAEAFLGCNIDELSHPCLKIKNGFAIKGKKVLYRTTQSNSFIIPEGVKEIDKDVLDGYNYPESVEFSGTVAQWEAIVGKWYLLEHTSEKSVKCKDGVWEMPVMLVENGSLKQCTDKSATSVTIPDGVTEIGENAFSGCESLKSLEVPSGVTKIGAYSFCESLSSISLPSSITEFDKDAFFFVGKSLSKVILADDFEKVPSEWFDRLDWNENYEIICTKDSSTYKAVKRSPKLKKHIKALALQVAKNEKIATVNKVGADALLSTLLPSVRGFSFQILATTKSATVVLLKIAKNTGVFKLGADSSKWLPKVKKVIEAFSDSSKSGEEIFDVIKKQKLPLGEISEKKSKDITFEADSDGFLNLFVSGVLRKIECSRLKDIALFGIKEIGERAFYKCTSLESVVIPDSVKEIGEKAFEGCNIDELSHLLLTIKNGIAIKDDEVLYLASQSESIAIPDGVTKIGEYAFENCYSLKSVSIPPSVKAIGRLAFSDCRSLSSVVIPPGVTEIGDKAFYDCRSLTSVVIPDSVTKIGDKAFFNCNITALSHPCLTIKDGIAIEDEEFLYLASQKESIVIPDGIATIGEKAFFYCYSLKSVSIPQSVKEIGKQAFRFCQSLLFMQFGGTVAQWKAVKKGADWNSGIPAKRVKCSDGEAEL</sequence>